<evidence type="ECO:0000313" key="3">
    <source>
        <dbReference type="Proteomes" id="UP001054925"/>
    </source>
</evidence>
<comment type="caution">
    <text evidence="2">The sequence shown here is derived from an EMBL/GenBank/DDBJ whole genome shotgun (WGS) entry which is preliminary data.</text>
</comment>
<dbReference type="EMBL" id="BQKK01000006">
    <property type="protein sequence ID" value="GJN43700.1"/>
    <property type="molecule type" value="Genomic_DNA"/>
</dbReference>
<dbReference type="Pfam" id="PF11193">
    <property type="entry name" value="DUF2812"/>
    <property type="match status" value="1"/>
</dbReference>
<feature type="transmembrane region" description="Helical" evidence="1">
    <location>
        <begin position="138"/>
        <end position="161"/>
    </location>
</feature>
<sequence>MSKRLSTGLAINPQRELRLFRKMALQGEHLTGTSYAGHGWEFTPGEKEDVIFDMTTEHDANEDFFTMCQQAGWNHVLTVGDTHIFKAAPGTVGLHTEDELTSEVLEKQRNSFAKASVITAVIFAAVVVLIANVDWPNFLEVALCVITMIPLVYSVVPLIGYQTKVMKARRDDVAA</sequence>
<organism evidence="2 3">
    <name type="scientific">Corynebacterium ammoniagenes</name>
    <name type="common">Brevibacterium ammoniagenes</name>
    <dbReference type="NCBI Taxonomy" id="1697"/>
    <lineage>
        <taxon>Bacteria</taxon>
        <taxon>Bacillati</taxon>
        <taxon>Actinomycetota</taxon>
        <taxon>Actinomycetes</taxon>
        <taxon>Mycobacteriales</taxon>
        <taxon>Corynebacteriaceae</taxon>
        <taxon>Corynebacterium</taxon>
    </lineage>
</organism>
<dbReference type="InterPro" id="IPR021359">
    <property type="entry name" value="DUF2812"/>
</dbReference>
<evidence type="ECO:0008006" key="4">
    <source>
        <dbReference type="Google" id="ProtNLM"/>
    </source>
</evidence>
<evidence type="ECO:0000256" key="1">
    <source>
        <dbReference type="SAM" id="Phobius"/>
    </source>
</evidence>
<dbReference type="Proteomes" id="UP001054925">
    <property type="component" value="Unassembled WGS sequence"/>
</dbReference>
<gene>
    <name evidence="2" type="ORF">CAT723_21790</name>
</gene>
<keyword evidence="1" id="KW-1133">Transmembrane helix</keyword>
<accession>A0AAV5GBL9</accession>
<dbReference type="RefSeq" id="WP_168939542.1">
    <property type="nucleotide sequence ID" value="NZ_BQKK01000006.1"/>
</dbReference>
<proteinExistence type="predicted"/>
<keyword evidence="1" id="KW-0472">Membrane</keyword>
<reference evidence="2" key="1">
    <citation type="submission" date="2021-12" db="EMBL/GenBank/DDBJ databases">
        <title>Draft genome sequence of Corynebacterium ammoniagenes strain T-723.</title>
        <authorList>
            <person name="Matsuzawa M."/>
            <person name="Hiratani M."/>
            <person name="Abe I."/>
            <person name="Tsuji Y."/>
            <person name="Nakamura J."/>
        </authorList>
    </citation>
    <scope>NUCLEOTIDE SEQUENCE</scope>
    <source>
        <strain evidence="2">T-723</strain>
    </source>
</reference>
<dbReference type="AlphaFoldDB" id="A0AAV5GBL9"/>
<evidence type="ECO:0000313" key="2">
    <source>
        <dbReference type="EMBL" id="GJN43700.1"/>
    </source>
</evidence>
<keyword evidence="1" id="KW-0812">Transmembrane</keyword>
<name>A0AAV5GBL9_CORAM</name>
<feature type="transmembrane region" description="Helical" evidence="1">
    <location>
        <begin position="112"/>
        <end position="132"/>
    </location>
</feature>
<protein>
    <recommendedName>
        <fullName evidence="4">DUF2812 domain-containing protein</fullName>
    </recommendedName>
</protein>